<evidence type="ECO:0000256" key="2">
    <source>
        <dbReference type="ARBA" id="ARBA00006190"/>
    </source>
</evidence>
<dbReference type="PANTHER" id="PTHR22761">
    <property type="entry name" value="CHARGED MULTIVESICULAR BODY PROTEIN"/>
    <property type="match status" value="1"/>
</dbReference>
<dbReference type="EMBL" id="JAPDFR010000002">
    <property type="protein sequence ID" value="KAK0389855.1"/>
    <property type="molecule type" value="Genomic_DNA"/>
</dbReference>
<proteinExistence type="inferred from homology"/>
<dbReference type="GO" id="GO:0000815">
    <property type="term" value="C:ESCRT III complex"/>
    <property type="evidence" value="ECO:0007669"/>
    <property type="project" value="TreeGrafter"/>
</dbReference>
<dbReference type="Pfam" id="PF03357">
    <property type="entry name" value="Snf7"/>
    <property type="match status" value="1"/>
</dbReference>
<keyword evidence="4" id="KW-0967">Endosome</keyword>
<evidence type="ECO:0000256" key="3">
    <source>
        <dbReference type="ARBA" id="ARBA00022448"/>
    </source>
</evidence>
<evidence type="ECO:0000256" key="5">
    <source>
        <dbReference type="ARBA" id="ARBA00022927"/>
    </source>
</evidence>
<dbReference type="Proteomes" id="UP001175261">
    <property type="component" value="Unassembled WGS sequence"/>
</dbReference>
<evidence type="ECO:0000256" key="4">
    <source>
        <dbReference type="ARBA" id="ARBA00022753"/>
    </source>
</evidence>
<comment type="subcellular location">
    <subcellularLocation>
        <location evidence="1">Endosome membrane</location>
    </subcellularLocation>
</comment>
<keyword evidence="9" id="KW-1185">Reference proteome</keyword>
<gene>
    <name evidence="8" type="ORF">NLU13_3428</name>
</gene>
<evidence type="ECO:0000313" key="8">
    <source>
        <dbReference type="EMBL" id="KAK0389855.1"/>
    </source>
</evidence>
<dbReference type="GO" id="GO:0015031">
    <property type="term" value="P:protein transport"/>
    <property type="evidence" value="ECO:0007669"/>
    <property type="project" value="UniProtKB-KW"/>
</dbReference>
<feature type="compositionally biased region" description="Basic and acidic residues" evidence="7">
    <location>
        <begin position="186"/>
        <end position="204"/>
    </location>
</feature>
<comment type="similarity">
    <text evidence="2">Belongs to the SNF7 family.</text>
</comment>
<accession>A0AA39LAE2</accession>
<keyword evidence="3" id="KW-0813">Transport</keyword>
<dbReference type="GO" id="GO:0005771">
    <property type="term" value="C:multivesicular body"/>
    <property type="evidence" value="ECO:0007669"/>
    <property type="project" value="TreeGrafter"/>
</dbReference>
<name>A0AA39LAE2_SARSR</name>
<reference evidence="8" key="1">
    <citation type="submission" date="2022-10" db="EMBL/GenBank/DDBJ databases">
        <title>Determination and structural analysis of whole genome sequence of Sarocladium strictum F4-1.</title>
        <authorList>
            <person name="Hu L."/>
            <person name="Jiang Y."/>
        </authorList>
    </citation>
    <scope>NUCLEOTIDE SEQUENCE</scope>
    <source>
        <strain evidence="8">F4-1</strain>
    </source>
</reference>
<organism evidence="8 9">
    <name type="scientific">Sarocladium strictum</name>
    <name type="common">Black bundle disease fungus</name>
    <name type="synonym">Acremonium strictum</name>
    <dbReference type="NCBI Taxonomy" id="5046"/>
    <lineage>
        <taxon>Eukaryota</taxon>
        <taxon>Fungi</taxon>
        <taxon>Dikarya</taxon>
        <taxon>Ascomycota</taxon>
        <taxon>Pezizomycotina</taxon>
        <taxon>Sordariomycetes</taxon>
        <taxon>Hypocreomycetidae</taxon>
        <taxon>Hypocreales</taxon>
        <taxon>Sarocladiaceae</taxon>
        <taxon>Sarocladium</taxon>
    </lineage>
</organism>
<dbReference type="PANTHER" id="PTHR22761:SF5">
    <property type="entry name" value="CHARGED MULTIVESICULAR BODY PROTEIN 6"/>
    <property type="match status" value="1"/>
</dbReference>
<protein>
    <submittedName>
        <fullName evidence="8">Uncharacterized protein</fullName>
    </submittedName>
</protein>
<feature type="region of interest" description="Disordered" evidence="7">
    <location>
        <begin position="163"/>
        <end position="204"/>
    </location>
</feature>
<dbReference type="AlphaFoldDB" id="A0AA39LAE2"/>
<dbReference type="Gene3D" id="6.10.140.1230">
    <property type="match status" value="1"/>
</dbReference>
<dbReference type="GO" id="GO:0032511">
    <property type="term" value="P:late endosome to vacuole transport via multivesicular body sorting pathway"/>
    <property type="evidence" value="ECO:0007669"/>
    <property type="project" value="TreeGrafter"/>
</dbReference>
<dbReference type="InterPro" id="IPR005024">
    <property type="entry name" value="Snf7_fam"/>
</dbReference>
<dbReference type="GO" id="GO:0006900">
    <property type="term" value="P:vesicle budding from membrane"/>
    <property type="evidence" value="ECO:0007669"/>
    <property type="project" value="TreeGrafter"/>
</dbReference>
<keyword evidence="6" id="KW-0472">Membrane</keyword>
<evidence type="ECO:0000256" key="6">
    <source>
        <dbReference type="ARBA" id="ARBA00023136"/>
    </source>
</evidence>
<comment type="caution">
    <text evidence="8">The sequence shown here is derived from an EMBL/GenBank/DDBJ whole genome shotgun (WGS) entry which is preliminary data.</text>
</comment>
<keyword evidence="5" id="KW-0653">Protein transport</keyword>
<evidence type="ECO:0000256" key="7">
    <source>
        <dbReference type="SAM" id="MobiDB-lite"/>
    </source>
</evidence>
<evidence type="ECO:0000313" key="9">
    <source>
        <dbReference type="Proteomes" id="UP001175261"/>
    </source>
</evidence>
<evidence type="ECO:0000256" key="1">
    <source>
        <dbReference type="ARBA" id="ARBA00004608"/>
    </source>
</evidence>
<sequence length="204" mass="22500">MGGKQSKGSVTEKDKAILDLKIQRDRLLQYQKRIDVLVGVETENARRALADGDEPRARLALRKRKYQQSLRAKTDGQLQQVEQLASQVELAQIQKDVLTGLQQGTKALMDIHAEIGGIEKVEKLMNDSADQMAYQKEISELLGSKMSTEDEAEVEDELAALEAEVGGKEQTQTLPSVPSAELPEAAQREPKPAAVQEERQAIPA</sequence>